<keyword evidence="3" id="KW-1185">Reference proteome</keyword>
<name>A0A927R7E3_9BACL</name>
<organism evidence="2 3">
    <name type="scientific">Sporosarcina limicola</name>
    <dbReference type="NCBI Taxonomy" id="34101"/>
    <lineage>
        <taxon>Bacteria</taxon>
        <taxon>Bacillati</taxon>
        <taxon>Bacillota</taxon>
        <taxon>Bacilli</taxon>
        <taxon>Bacillales</taxon>
        <taxon>Caryophanaceae</taxon>
        <taxon>Sporosarcina</taxon>
    </lineage>
</organism>
<feature type="transmembrane region" description="Helical" evidence="1">
    <location>
        <begin position="21"/>
        <end position="40"/>
    </location>
</feature>
<sequence length="147" mass="17028">MTTKPTQSYENHTRFHPLQHFILLPLSVITLVAALIHTVTAIVRGEFTLSDFLLLALVIMSIIVGLLARVNALKVQDRVIRMEEQFRYYMLTNEPIDSRLTVQQLIALRFASNEEFPALARKAARDELTPAQIKREIHNWRIDKHRV</sequence>
<keyword evidence="1" id="KW-0472">Membrane</keyword>
<dbReference type="Proteomes" id="UP000658225">
    <property type="component" value="Unassembled WGS sequence"/>
</dbReference>
<accession>A0A927R7E3</accession>
<proteinExistence type="predicted"/>
<gene>
    <name evidence="2" type="ORF">H4683_003019</name>
</gene>
<dbReference type="RefSeq" id="WP_192599583.1">
    <property type="nucleotide sequence ID" value="NZ_JADBEL010000018.1"/>
</dbReference>
<dbReference type="Pfam" id="PF20136">
    <property type="entry name" value="DUF6526"/>
    <property type="match status" value="1"/>
</dbReference>
<evidence type="ECO:0000313" key="2">
    <source>
        <dbReference type="EMBL" id="MBE1555899.1"/>
    </source>
</evidence>
<feature type="transmembrane region" description="Helical" evidence="1">
    <location>
        <begin position="52"/>
        <end position="72"/>
    </location>
</feature>
<keyword evidence="1" id="KW-0812">Transmembrane</keyword>
<dbReference type="EMBL" id="JADBEL010000018">
    <property type="protein sequence ID" value="MBE1555899.1"/>
    <property type="molecule type" value="Genomic_DNA"/>
</dbReference>
<keyword evidence="1" id="KW-1133">Transmembrane helix</keyword>
<dbReference type="InterPro" id="IPR045385">
    <property type="entry name" value="DUF6526"/>
</dbReference>
<reference evidence="2" key="1">
    <citation type="submission" date="2020-10" db="EMBL/GenBank/DDBJ databases">
        <title>Genomic Encyclopedia of Type Strains, Phase IV (KMG-IV): sequencing the most valuable type-strain genomes for metagenomic binning, comparative biology and taxonomic classification.</title>
        <authorList>
            <person name="Goeker M."/>
        </authorList>
    </citation>
    <scope>NUCLEOTIDE SEQUENCE</scope>
    <source>
        <strain evidence="2">DSM 13886</strain>
    </source>
</reference>
<comment type="caution">
    <text evidence="2">The sequence shown here is derived from an EMBL/GenBank/DDBJ whole genome shotgun (WGS) entry which is preliminary data.</text>
</comment>
<evidence type="ECO:0000313" key="3">
    <source>
        <dbReference type="Proteomes" id="UP000658225"/>
    </source>
</evidence>
<protein>
    <submittedName>
        <fullName evidence="2">Membrane protein</fullName>
    </submittedName>
</protein>
<dbReference type="AlphaFoldDB" id="A0A927R7E3"/>
<evidence type="ECO:0000256" key="1">
    <source>
        <dbReference type="SAM" id="Phobius"/>
    </source>
</evidence>